<protein>
    <recommendedName>
        <fullName evidence="3">Adhesin domain-containing protein</fullName>
    </recommendedName>
</protein>
<dbReference type="EMBL" id="JAUSUT010000001">
    <property type="protein sequence ID" value="MDQ0379086.1"/>
    <property type="molecule type" value="Genomic_DNA"/>
</dbReference>
<evidence type="ECO:0008006" key="3">
    <source>
        <dbReference type="Google" id="ProtNLM"/>
    </source>
</evidence>
<accession>A0ABU0EVU7</accession>
<gene>
    <name evidence="1" type="ORF">FB470_003080</name>
</gene>
<evidence type="ECO:0000313" key="2">
    <source>
        <dbReference type="Proteomes" id="UP001229651"/>
    </source>
</evidence>
<proteinExistence type="predicted"/>
<organism evidence="1 2">
    <name type="scientific">Amycolatopsis thermophila</name>
    <dbReference type="NCBI Taxonomy" id="206084"/>
    <lineage>
        <taxon>Bacteria</taxon>
        <taxon>Bacillati</taxon>
        <taxon>Actinomycetota</taxon>
        <taxon>Actinomycetes</taxon>
        <taxon>Pseudonocardiales</taxon>
        <taxon>Pseudonocardiaceae</taxon>
        <taxon>Amycolatopsis</taxon>
    </lineage>
</organism>
<sequence length="276" mass="28360">MPTFDTPRPISATVDIIFGDVRFRAGDRTDTVVEVRPADPSWELDVKAAEQAVVSFADGKLLVRHPKLRTVFSSKYGSVEVLVELPAGSDVRGDTANGDCVVEGVVGSCRLKTPTGDIRVERAADVRLKTTGGTVVVDDVTGQADVSGNGDIRIGRVGGGAVVKNIGRDSWIGEVAGDLQVDAINGDITVGVARAGVDARTANGAIRVGELGSGPADLYTATGGVAVGAPGGSAIELDAHTSAGRVRNTVTAPSHPARTIKVRARSHGGDITIHPA</sequence>
<evidence type="ECO:0000313" key="1">
    <source>
        <dbReference type="EMBL" id="MDQ0379086.1"/>
    </source>
</evidence>
<dbReference type="RefSeq" id="WP_306992205.1">
    <property type="nucleotide sequence ID" value="NZ_JAUSUT010000001.1"/>
</dbReference>
<dbReference type="Proteomes" id="UP001229651">
    <property type="component" value="Unassembled WGS sequence"/>
</dbReference>
<keyword evidence="2" id="KW-1185">Reference proteome</keyword>
<reference evidence="1 2" key="1">
    <citation type="submission" date="2023-07" db="EMBL/GenBank/DDBJ databases">
        <title>Sequencing the genomes of 1000 actinobacteria strains.</title>
        <authorList>
            <person name="Klenk H.-P."/>
        </authorList>
    </citation>
    <scope>NUCLEOTIDE SEQUENCE [LARGE SCALE GENOMIC DNA]</scope>
    <source>
        <strain evidence="1 2">DSM 45805</strain>
    </source>
</reference>
<comment type="caution">
    <text evidence="1">The sequence shown here is derived from an EMBL/GenBank/DDBJ whole genome shotgun (WGS) entry which is preliminary data.</text>
</comment>
<name>A0ABU0EVU7_9PSEU</name>